<dbReference type="Gene3D" id="2.60.450.10">
    <property type="entry name" value="Lipopolysaccharide (LPS) transport protein A like domain"/>
    <property type="match status" value="1"/>
</dbReference>
<sequence length="166" mass="18994">MEKVLEFSDYDSPPIRSTLDAYYTYTDSGNVKNTLRAGKLDQYQTPDSTYSKISKGFELTFYDANAEFDGRLTAKNGYISGDNSMMIARDSVVFTNKEKETLHTEELFWYQDSAKVYTDKFVTIERADAVIYGKGLTSNQNFTNYVIKDVTGVINIEDEPEEQKEQ</sequence>
<evidence type="ECO:0000313" key="1">
    <source>
        <dbReference type="EMBL" id="NEN23037.1"/>
    </source>
</evidence>
<dbReference type="Pfam" id="PF06835">
    <property type="entry name" value="LptC"/>
    <property type="match status" value="1"/>
</dbReference>
<dbReference type="GO" id="GO:0015221">
    <property type="term" value="F:lipopolysaccharide transmembrane transporter activity"/>
    <property type="evidence" value="ECO:0007669"/>
    <property type="project" value="InterPro"/>
</dbReference>
<dbReference type="InterPro" id="IPR026265">
    <property type="entry name" value="LptC"/>
</dbReference>
<dbReference type="InterPro" id="IPR010664">
    <property type="entry name" value="LipoPS_assembly_LptC-rel"/>
</dbReference>
<accession>A0A7K3WN10</accession>
<dbReference type="GO" id="GO:0005886">
    <property type="term" value="C:plasma membrane"/>
    <property type="evidence" value="ECO:0007669"/>
    <property type="project" value="InterPro"/>
</dbReference>
<dbReference type="NCBIfam" id="TIGR04409">
    <property type="entry name" value="LptC_YrbK"/>
    <property type="match status" value="1"/>
</dbReference>
<gene>
    <name evidence="1" type="primary">lptC</name>
    <name evidence="1" type="ORF">G3O08_05930</name>
</gene>
<dbReference type="RefSeq" id="WP_163283847.1">
    <property type="nucleotide sequence ID" value="NZ_JAAGVY010000007.1"/>
</dbReference>
<reference evidence="1 2" key="1">
    <citation type="submission" date="2020-02" db="EMBL/GenBank/DDBJ databases">
        <title>Out from the shadows clarifying the taxonomy of the family Cryomorphaceae and related taxa by utilizing the GTDB taxonomic framework.</title>
        <authorList>
            <person name="Bowman J.P."/>
        </authorList>
    </citation>
    <scope>NUCLEOTIDE SEQUENCE [LARGE SCALE GENOMIC DNA]</scope>
    <source>
        <strain evidence="1 2">QSSC 1-22</strain>
    </source>
</reference>
<proteinExistence type="predicted"/>
<comment type="caution">
    <text evidence="1">The sequence shown here is derived from an EMBL/GenBank/DDBJ whole genome shotgun (WGS) entry which is preliminary data.</text>
</comment>
<evidence type="ECO:0000313" key="2">
    <source>
        <dbReference type="Proteomes" id="UP000486602"/>
    </source>
</evidence>
<dbReference type="AlphaFoldDB" id="A0A7K3WN10"/>
<name>A0A7K3WN10_9FLAO</name>
<organism evidence="1 2">
    <name type="scientific">Cryomorpha ignava</name>
    <dbReference type="NCBI Taxonomy" id="101383"/>
    <lineage>
        <taxon>Bacteria</taxon>
        <taxon>Pseudomonadati</taxon>
        <taxon>Bacteroidota</taxon>
        <taxon>Flavobacteriia</taxon>
        <taxon>Flavobacteriales</taxon>
        <taxon>Cryomorphaceae</taxon>
        <taxon>Cryomorpha</taxon>
    </lineage>
</organism>
<keyword evidence="2" id="KW-1185">Reference proteome</keyword>
<protein>
    <submittedName>
        <fullName evidence="1">LPS export ABC transporter periplasmic protein LptC</fullName>
    </submittedName>
</protein>
<dbReference type="Proteomes" id="UP000486602">
    <property type="component" value="Unassembled WGS sequence"/>
</dbReference>
<dbReference type="EMBL" id="JAAGVY010000007">
    <property type="protein sequence ID" value="NEN23037.1"/>
    <property type="molecule type" value="Genomic_DNA"/>
</dbReference>